<dbReference type="InterPro" id="IPR036390">
    <property type="entry name" value="WH_DNA-bd_sf"/>
</dbReference>
<sequence>MPEASQDTDSDRLAPPRAPVRVMQVIAALAQHRDGLSLAQLSEALRLPKTSLFSLLRALEGGGYVASENGHHRLGQETYSLAALIQRTDGFPGNVRPWLGELHRACQETVMVGVPSQDWTQLTYIDVIEASSWLRYSANVGARRPLYSTALGLTMLAFASSERQRRYLEATRLDAVTQHTITSRAALKRALRQIRAEGCASSSGSIEGATGVSAPVFDSGGALLAAVGMAGPTTRYERNAEHFKALVRHCGQQMSRALGFQNAYPGTPSPA</sequence>
<keyword evidence="2" id="KW-0238">DNA-binding</keyword>
<dbReference type="PANTHER" id="PTHR30136">
    <property type="entry name" value="HELIX-TURN-HELIX TRANSCRIPTIONAL REGULATOR, ICLR FAMILY"/>
    <property type="match status" value="1"/>
</dbReference>
<dbReference type="AlphaFoldDB" id="A0A2R3Q9E1"/>
<keyword evidence="1" id="KW-0805">Transcription regulation</keyword>
<gene>
    <name evidence="6" type="ORF">C6568_03260</name>
</gene>
<name>A0A2R3Q9E1_9BURK</name>
<dbReference type="GO" id="GO:0003677">
    <property type="term" value="F:DNA binding"/>
    <property type="evidence" value="ECO:0007669"/>
    <property type="project" value="UniProtKB-KW"/>
</dbReference>
<dbReference type="OrthoDB" id="9807558at2"/>
<proteinExistence type="predicted"/>
<dbReference type="SUPFAM" id="SSF55781">
    <property type="entry name" value="GAF domain-like"/>
    <property type="match status" value="1"/>
</dbReference>
<protein>
    <submittedName>
        <fullName evidence="6">IclR family transcriptional regulator</fullName>
    </submittedName>
</protein>
<dbReference type="InterPro" id="IPR029016">
    <property type="entry name" value="GAF-like_dom_sf"/>
</dbReference>
<reference evidence="6 7" key="1">
    <citation type="submission" date="2018-03" db="EMBL/GenBank/DDBJ databases">
        <title>Genome sequencing of Melaminivora sp.</title>
        <authorList>
            <person name="Kim S.-J."/>
            <person name="Heo J."/>
            <person name="Ahn J.-H."/>
            <person name="Kwon S.-W."/>
        </authorList>
    </citation>
    <scope>NUCLEOTIDE SEQUENCE [LARGE SCALE GENOMIC DNA]</scope>
    <source>
        <strain evidence="6 7">SC2-9</strain>
    </source>
</reference>
<dbReference type="PANTHER" id="PTHR30136:SF24">
    <property type="entry name" value="HTH-TYPE TRANSCRIPTIONAL REPRESSOR ALLR"/>
    <property type="match status" value="1"/>
</dbReference>
<dbReference type="Pfam" id="PF01614">
    <property type="entry name" value="IclR_C"/>
    <property type="match status" value="1"/>
</dbReference>
<organism evidence="6 7">
    <name type="scientific">Melaminivora suipulveris</name>
    <dbReference type="NCBI Taxonomy" id="2109913"/>
    <lineage>
        <taxon>Bacteria</taxon>
        <taxon>Pseudomonadati</taxon>
        <taxon>Pseudomonadota</taxon>
        <taxon>Betaproteobacteria</taxon>
        <taxon>Burkholderiales</taxon>
        <taxon>Comamonadaceae</taxon>
        <taxon>Melaminivora</taxon>
    </lineage>
</organism>
<feature type="domain" description="IclR-ED" evidence="5">
    <location>
        <begin position="77"/>
        <end position="260"/>
    </location>
</feature>
<dbReference type="InterPro" id="IPR050707">
    <property type="entry name" value="HTH_MetabolicPath_Reg"/>
</dbReference>
<dbReference type="Proteomes" id="UP000237925">
    <property type="component" value="Chromosome"/>
</dbReference>
<accession>A0A2R3Q9E1</accession>
<dbReference type="InterPro" id="IPR014757">
    <property type="entry name" value="Tscrpt_reg_IclR_C"/>
</dbReference>
<dbReference type="KEGG" id="mela:C6568_03260"/>
<evidence type="ECO:0000313" key="7">
    <source>
        <dbReference type="Proteomes" id="UP000237925"/>
    </source>
</evidence>
<evidence type="ECO:0000259" key="5">
    <source>
        <dbReference type="PROSITE" id="PS51078"/>
    </source>
</evidence>
<dbReference type="GO" id="GO:0045892">
    <property type="term" value="P:negative regulation of DNA-templated transcription"/>
    <property type="evidence" value="ECO:0007669"/>
    <property type="project" value="TreeGrafter"/>
</dbReference>
<dbReference type="PROSITE" id="PS51077">
    <property type="entry name" value="HTH_ICLR"/>
    <property type="match status" value="1"/>
</dbReference>
<dbReference type="RefSeq" id="WP_106682861.1">
    <property type="nucleotide sequence ID" value="NZ_CP027667.1"/>
</dbReference>
<dbReference type="SMART" id="SM00346">
    <property type="entry name" value="HTH_ICLR"/>
    <property type="match status" value="1"/>
</dbReference>
<evidence type="ECO:0000256" key="3">
    <source>
        <dbReference type="ARBA" id="ARBA00023163"/>
    </source>
</evidence>
<dbReference type="PROSITE" id="PS51078">
    <property type="entry name" value="ICLR_ED"/>
    <property type="match status" value="1"/>
</dbReference>
<keyword evidence="7" id="KW-1185">Reference proteome</keyword>
<dbReference type="Gene3D" id="3.30.450.40">
    <property type="match status" value="1"/>
</dbReference>
<dbReference type="Pfam" id="PF09339">
    <property type="entry name" value="HTH_IclR"/>
    <property type="match status" value="1"/>
</dbReference>
<dbReference type="EMBL" id="CP027667">
    <property type="protein sequence ID" value="AVO48381.1"/>
    <property type="molecule type" value="Genomic_DNA"/>
</dbReference>
<dbReference type="Gene3D" id="1.10.10.10">
    <property type="entry name" value="Winged helix-like DNA-binding domain superfamily/Winged helix DNA-binding domain"/>
    <property type="match status" value="1"/>
</dbReference>
<keyword evidence="3" id="KW-0804">Transcription</keyword>
<dbReference type="GO" id="GO:0003700">
    <property type="term" value="F:DNA-binding transcription factor activity"/>
    <property type="evidence" value="ECO:0007669"/>
    <property type="project" value="TreeGrafter"/>
</dbReference>
<evidence type="ECO:0000256" key="1">
    <source>
        <dbReference type="ARBA" id="ARBA00023015"/>
    </source>
</evidence>
<dbReference type="InterPro" id="IPR005471">
    <property type="entry name" value="Tscrpt_reg_IclR_N"/>
</dbReference>
<dbReference type="SUPFAM" id="SSF46785">
    <property type="entry name" value="Winged helix' DNA-binding domain"/>
    <property type="match status" value="1"/>
</dbReference>
<evidence type="ECO:0000313" key="6">
    <source>
        <dbReference type="EMBL" id="AVO48381.1"/>
    </source>
</evidence>
<dbReference type="InterPro" id="IPR036388">
    <property type="entry name" value="WH-like_DNA-bd_sf"/>
</dbReference>
<feature type="domain" description="HTH iclR-type" evidence="4">
    <location>
        <begin position="16"/>
        <end position="76"/>
    </location>
</feature>
<evidence type="ECO:0000256" key="2">
    <source>
        <dbReference type="ARBA" id="ARBA00023125"/>
    </source>
</evidence>
<evidence type="ECO:0000259" key="4">
    <source>
        <dbReference type="PROSITE" id="PS51077"/>
    </source>
</evidence>